<gene>
    <name evidence="3" type="ORF">ACFSW8_06915</name>
</gene>
<feature type="domain" description="DUF2062" evidence="2">
    <location>
        <begin position="29"/>
        <end position="174"/>
    </location>
</feature>
<evidence type="ECO:0000313" key="4">
    <source>
        <dbReference type="Proteomes" id="UP001597389"/>
    </source>
</evidence>
<keyword evidence="1" id="KW-0472">Membrane</keyword>
<protein>
    <submittedName>
        <fullName evidence="3">DUF2062 domain-containing protein</fullName>
    </submittedName>
</protein>
<accession>A0ABW4Z9E1</accession>
<dbReference type="Pfam" id="PF09835">
    <property type="entry name" value="DUF2062"/>
    <property type="match status" value="1"/>
</dbReference>
<feature type="transmembrane region" description="Helical" evidence="1">
    <location>
        <begin position="153"/>
        <end position="179"/>
    </location>
</feature>
<reference evidence="4" key="1">
    <citation type="journal article" date="2019" name="Int. J. Syst. Evol. Microbiol.">
        <title>The Global Catalogue of Microorganisms (GCM) 10K type strain sequencing project: providing services to taxonomists for standard genome sequencing and annotation.</title>
        <authorList>
            <consortium name="The Broad Institute Genomics Platform"/>
            <consortium name="The Broad Institute Genome Sequencing Center for Infectious Disease"/>
            <person name="Wu L."/>
            <person name="Ma J."/>
        </authorList>
    </citation>
    <scope>NUCLEOTIDE SEQUENCE [LARGE SCALE GENOMIC DNA]</scope>
    <source>
        <strain evidence="4">CCUG 57942</strain>
    </source>
</reference>
<keyword evidence="1" id="KW-1133">Transmembrane helix</keyword>
<sequence>MKRKYLRMVRRTYRYLRHPRIRKIKWLTPFTQAIFNKRYWKPCRATVANGLSIGLFCAMLPIPLQMLVAALGCLRARGNVPVALAACWITNPLTQLPIMVIQQQFGHWLHTSVGIPRPPVIDKFEFPVEAPHIDFMGRHLIDAGTHVVNIGDFVLGFLSAGICLSLIAYPLVWAVSMFLPNRGKSMENWDPSI</sequence>
<keyword evidence="4" id="KW-1185">Reference proteome</keyword>
<evidence type="ECO:0000313" key="3">
    <source>
        <dbReference type="EMBL" id="MFD2158623.1"/>
    </source>
</evidence>
<dbReference type="PANTHER" id="PTHR40547:SF1">
    <property type="entry name" value="SLL0298 PROTEIN"/>
    <property type="match status" value="1"/>
</dbReference>
<keyword evidence="1" id="KW-0812">Transmembrane</keyword>
<dbReference type="RefSeq" id="WP_377090975.1">
    <property type="nucleotide sequence ID" value="NZ_JBHSJL010000014.1"/>
</dbReference>
<organism evidence="3 4">
    <name type="scientific">Rubritalea tangerina</name>
    <dbReference type="NCBI Taxonomy" id="430798"/>
    <lineage>
        <taxon>Bacteria</taxon>
        <taxon>Pseudomonadati</taxon>
        <taxon>Verrucomicrobiota</taxon>
        <taxon>Verrucomicrobiia</taxon>
        <taxon>Verrucomicrobiales</taxon>
        <taxon>Rubritaleaceae</taxon>
        <taxon>Rubritalea</taxon>
    </lineage>
</organism>
<dbReference type="Proteomes" id="UP001597389">
    <property type="component" value="Unassembled WGS sequence"/>
</dbReference>
<comment type="caution">
    <text evidence="3">The sequence shown here is derived from an EMBL/GenBank/DDBJ whole genome shotgun (WGS) entry which is preliminary data.</text>
</comment>
<dbReference type="EMBL" id="JBHUJB010000031">
    <property type="protein sequence ID" value="MFD2158623.1"/>
    <property type="molecule type" value="Genomic_DNA"/>
</dbReference>
<proteinExistence type="predicted"/>
<name>A0ABW4Z9E1_9BACT</name>
<evidence type="ECO:0000256" key="1">
    <source>
        <dbReference type="SAM" id="Phobius"/>
    </source>
</evidence>
<dbReference type="PANTHER" id="PTHR40547">
    <property type="entry name" value="SLL0298 PROTEIN"/>
    <property type="match status" value="1"/>
</dbReference>
<feature type="transmembrane region" description="Helical" evidence="1">
    <location>
        <begin position="47"/>
        <end position="71"/>
    </location>
</feature>
<evidence type="ECO:0000259" key="2">
    <source>
        <dbReference type="Pfam" id="PF09835"/>
    </source>
</evidence>
<dbReference type="InterPro" id="IPR018639">
    <property type="entry name" value="DUF2062"/>
</dbReference>